<dbReference type="GO" id="GO:0004518">
    <property type="term" value="F:nuclease activity"/>
    <property type="evidence" value="ECO:0007669"/>
    <property type="project" value="UniProtKB-KW"/>
</dbReference>
<evidence type="ECO:0000256" key="1">
    <source>
        <dbReference type="ARBA" id="ARBA00004496"/>
    </source>
</evidence>
<dbReference type="SMART" id="SM00382">
    <property type="entry name" value="AAA"/>
    <property type="match status" value="2"/>
</dbReference>
<dbReference type="KEGG" id="tli:Tlie_0944"/>
<dbReference type="GO" id="GO:0006289">
    <property type="term" value="P:nucleotide-excision repair"/>
    <property type="evidence" value="ECO:0007669"/>
    <property type="project" value="InterPro"/>
</dbReference>
<evidence type="ECO:0000256" key="11">
    <source>
        <dbReference type="ARBA" id="ARBA00022881"/>
    </source>
</evidence>
<dbReference type="eggNOG" id="COG0178">
    <property type="taxonomic scope" value="Bacteria"/>
</dbReference>
<evidence type="ECO:0000256" key="16">
    <source>
        <dbReference type="ARBA" id="ARBA00042156"/>
    </source>
</evidence>
<dbReference type="GO" id="GO:0005524">
    <property type="term" value="F:ATP binding"/>
    <property type="evidence" value="ECO:0007669"/>
    <property type="project" value="UniProtKB-KW"/>
</dbReference>
<keyword evidence="13" id="KW-0234">DNA repair</keyword>
<evidence type="ECO:0000259" key="17">
    <source>
        <dbReference type="PROSITE" id="PS50893"/>
    </source>
</evidence>
<evidence type="ECO:0000256" key="12">
    <source>
        <dbReference type="ARBA" id="ARBA00023125"/>
    </source>
</evidence>
<dbReference type="InterPro" id="IPR017871">
    <property type="entry name" value="ABC_transporter-like_CS"/>
</dbReference>
<keyword evidence="10" id="KW-0067">ATP-binding</keyword>
<keyword evidence="5" id="KW-0547">Nucleotide-binding</keyword>
<proteinExistence type="inferred from homology"/>
<dbReference type="GO" id="GO:0003677">
    <property type="term" value="F:DNA binding"/>
    <property type="evidence" value="ECO:0007669"/>
    <property type="project" value="UniProtKB-KW"/>
</dbReference>
<dbReference type="GO" id="GO:0005737">
    <property type="term" value="C:cytoplasm"/>
    <property type="evidence" value="ECO:0007669"/>
    <property type="project" value="UniProtKB-SubCell"/>
</dbReference>
<evidence type="ECO:0000256" key="7">
    <source>
        <dbReference type="ARBA" id="ARBA00022769"/>
    </source>
</evidence>
<evidence type="ECO:0000256" key="15">
    <source>
        <dbReference type="ARBA" id="ARBA00039316"/>
    </source>
</evidence>
<dbReference type="CDD" id="cd03271">
    <property type="entry name" value="ABC_UvrA_II"/>
    <property type="match status" value="1"/>
</dbReference>
<keyword evidence="9" id="KW-0862">Zinc</keyword>
<keyword evidence="7" id="KW-0228">DNA excision</keyword>
<evidence type="ECO:0000256" key="8">
    <source>
        <dbReference type="ARBA" id="ARBA00022771"/>
    </source>
</evidence>
<dbReference type="PROSITE" id="PS00211">
    <property type="entry name" value="ABC_TRANSPORTER_1"/>
    <property type="match status" value="2"/>
</dbReference>
<dbReference type="GO" id="GO:0016887">
    <property type="term" value="F:ATP hydrolysis activity"/>
    <property type="evidence" value="ECO:0007669"/>
    <property type="project" value="InterPro"/>
</dbReference>
<evidence type="ECO:0000256" key="9">
    <source>
        <dbReference type="ARBA" id="ARBA00022833"/>
    </source>
</evidence>
<gene>
    <name evidence="18" type="ordered locus">Tlie_0944</name>
</gene>
<evidence type="ECO:0000313" key="18">
    <source>
        <dbReference type="EMBL" id="AER66677.1"/>
    </source>
</evidence>
<accession>G7V9X7</accession>
<dbReference type="EMBL" id="CP003096">
    <property type="protein sequence ID" value="AER66677.1"/>
    <property type="molecule type" value="Genomic_DNA"/>
</dbReference>
<dbReference type="Gene3D" id="1.20.1580.10">
    <property type="entry name" value="ABC transporter ATPase like domain"/>
    <property type="match status" value="3"/>
</dbReference>
<evidence type="ECO:0000256" key="6">
    <source>
        <dbReference type="ARBA" id="ARBA00022763"/>
    </source>
</evidence>
<dbReference type="HOGENOM" id="CLU_001370_0_2_0"/>
<protein>
    <recommendedName>
        <fullName evidence="15">UvrABC system protein A</fullName>
    </recommendedName>
    <alternativeName>
        <fullName evidence="16">Excinuclease ABC subunit A</fullName>
    </alternativeName>
</protein>
<dbReference type="SUPFAM" id="SSF52540">
    <property type="entry name" value="P-loop containing nucleoside triphosphate hydrolases"/>
    <property type="match status" value="2"/>
</dbReference>
<keyword evidence="19" id="KW-1185">Reference proteome</keyword>
<dbReference type="InterPro" id="IPR041102">
    <property type="entry name" value="UvrA_inter"/>
</dbReference>
<keyword evidence="8" id="KW-0863">Zinc-finger</keyword>
<name>G7V9X7_THELD</name>
<feature type="domain" description="ABC transporter" evidence="17">
    <location>
        <begin position="595"/>
        <end position="931"/>
    </location>
</feature>
<comment type="similarity">
    <text evidence="14">Belongs to the ABC transporter superfamily. UvrA family.</text>
</comment>
<keyword evidence="11" id="KW-0267">Excision nuclease</keyword>
<dbReference type="GO" id="GO:0008270">
    <property type="term" value="F:zinc ion binding"/>
    <property type="evidence" value="ECO:0007669"/>
    <property type="project" value="UniProtKB-KW"/>
</dbReference>
<reference evidence="19" key="1">
    <citation type="submission" date="2011-10" db="EMBL/GenBank/DDBJ databases">
        <title>The complete genome of chromosome of Thermovirga lienii DSM 17291.</title>
        <authorList>
            <consortium name="US DOE Joint Genome Institute (JGI-PGF)"/>
            <person name="Lucas S."/>
            <person name="Copeland A."/>
            <person name="Lapidus A."/>
            <person name="Glavina del Rio T."/>
            <person name="Dalin E."/>
            <person name="Tice H."/>
            <person name="Bruce D."/>
            <person name="Goodwin L."/>
            <person name="Pitluck S."/>
            <person name="Peters L."/>
            <person name="Mikhailova N."/>
            <person name="Saunders E."/>
            <person name="Kyrpides N."/>
            <person name="Mavromatis K."/>
            <person name="Ivanova N."/>
            <person name="Last F.I."/>
            <person name="Brettin T."/>
            <person name="Detter J.C."/>
            <person name="Han C."/>
            <person name="Larimer F."/>
            <person name="Land M."/>
            <person name="Hauser L."/>
            <person name="Markowitz V."/>
            <person name="Cheng J.-F."/>
            <person name="Hugenholtz P."/>
            <person name="Woyke T."/>
            <person name="Wu D."/>
            <person name="Spring S."/>
            <person name="Schroeder M."/>
            <person name="Brambilla E.-M."/>
            <person name="Klenk H.-P."/>
            <person name="Eisen J.A."/>
        </authorList>
    </citation>
    <scope>NUCLEOTIDE SEQUENCE [LARGE SCALE GENOMIC DNA]</scope>
    <source>
        <strain evidence="19">ATCC BAA-1197 / DSM 17291 / Cas60314</strain>
    </source>
</reference>
<dbReference type="AlphaFoldDB" id="G7V9X7"/>
<keyword evidence="2" id="KW-0963">Cytoplasm</keyword>
<dbReference type="InterPro" id="IPR003593">
    <property type="entry name" value="AAA+_ATPase"/>
</dbReference>
<dbReference type="PANTHER" id="PTHR43152:SF3">
    <property type="entry name" value="UVRABC SYSTEM PROTEIN A"/>
    <property type="match status" value="1"/>
</dbReference>
<evidence type="ECO:0000256" key="14">
    <source>
        <dbReference type="ARBA" id="ARBA00038000"/>
    </source>
</evidence>
<dbReference type="FunFam" id="1.20.1580.10:FF:000002">
    <property type="entry name" value="UvrABC system protein A"/>
    <property type="match status" value="1"/>
</dbReference>
<organism evidence="18 19">
    <name type="scientific">Thermovirga lienii (strain ATCC BAA-1197 / DSM 17291 / Cas60314)</name>
    <dbReference type="NCBI Taxonomy" id="580340"/>
    <lineage>
        <taxon>Bacteria</taxon>
        <taxon>Thermotogati</taxon>
        <taxon>Synergistota</taxon>
        <taxon>Synergistia</taxon>
        <taxon>Synergistales</taxon>
        <taxon>Thermovirgaceae</taxon>
        <taxon>Thermovirga</taxon>
    </lineage>
</organism>
<dbReference type="InterPro" id="IPR003439">
    <property type="entry name" value="ABC_transporter-like_ATP-bd"/>
</dbReference>
<dbReference type="Pfam" id="PF17760">
    <property type="entry name" value="UvrA_inter"/>
    <property type="match status" value="1"/>
</dbReference>
<dbReference type="Gene3D" id="1.10.8.280">
    <property type="entry name" value="ABC transporter ATPase domain-like"/>
    <property type="match status" value="1"/>
</dbReference>
<keyword evidence="3" id="KW-0479">Metal-binding</keyword>
<dbReference type="GO" id="GO:0009380">
    <property type="term" value="C:excinuclease repair complex"/>
    <property type="evidence" value="ECO:0007669"/>
    <property type="project" value="InterPro"/>
</dbReference>
<dbReference type="InterPro" id="IPR041552">
    <property type="entry name" value="UvrA_DNA-bd"/>
</dbReference>
<dbReference type="Proteomes" id="UP000005868">
    <property type="component" value="Chromosome"/>
</dbReference>
<keyword evidence="12" id="KW-0238">DNA-binding</keyword>
<evidence type="ECO:0000256" key="4">
    <source>
        <dbReference type="ARBA" id="ARBA00022737"/>
    </source>
</evidence>
<evidence type="ECO:0000256" key="3">
    <source>
        <dbReference type="ARBA" id="ARBA00022723"/>
    </source>
</evidence>
<reference evidence="18 19" key="2">
    <citation type="journal article" date="2012" name="Stand. Genomic Sci.">
        <title>Genome sequence of the moderately thermophilic, amino-acid-degrading and sulfur-reducing bacterium Thermovirga lienii type strain (Cas60314(T)).</title>
        <authorList>
            <person name="Goker M."/>
            <person name="Saunders E."/>
            <person name="Lapidus A."/>
            <person name="Nolan M."/>
            <person name="Lucas S."/>
            <person name="Hammon N."/>
            <person name="Deshpande S."/>
            <person name="Cheng J.F."/>
            <person name="Han C."/>
            <person name="Tapia R."/>
            <person name="Goodwin L.A."/>
            <person name="Pitluck S."/>
            <person name="Liolios K."/>
            <person name="Mavromatis K."/>
            <person name="Pagani I."/>
            <person name="Ivanova N."/>
            <person name="Mikhailova N."/>
            <person name="Pati A."/>
            <person name="Chen A."/>
            <person name="Palaniappan K."/>
            <person name="Land M."/>
            <person name="Chang Y.J."/>
            <person name="Jeffries C.D."/>
            <person name="Brambilla E.M."/>
            <person name="Rohde M."/>
            <person name="Spring S."/>
            <person name="Detter J.C."/>
            <person name="Woyke T."/>
            <person name="Bristow J."/>
            <person name="Eisen J.A."/>
            <person name="Markowitz V."/>
            <person name="Hugenholtz P."/>
            <person name="Kyrpides N.C."/>
            <person name="Klenk H.P."/>
        </authorList>
    </citation>
    <scope>NUCLEOTIDE SEQUENCE [LARGE SCALE GENOMIC DNA]</scope>
    <source>
        <strain evidence="19">ATCC BAA-1197 / DSM 17291 / Cas60314</strain>
    </source>
</reference>
<dbReference type="PROSITE" id="PS50893">
    <property type="entry name" value="ABC_TRANSPORTER_2"/>
    <property type="match status" value="1"/>
</dbReference>
<dbReference type="NCBIfam" id="TIGR00630">
    <property type="entry name" value="uvra"/>
    <property type="match status" value="1"/>
</dbReference>
<dbReference type="STRING" id="580340.Tlie_0944"/>
<evidence type="ECO:0000256" key="13">
    <source>
        <dbReference type="ARBA" id="ARBA00023204"/>
    </source>
</evidence>
<keyword evidence="4" id="KW-0677">Repeat</keyword>
<evidence type="ECO:0000313" key="19">
    <source>
        <dbReference type="Proteomes" id="UP000005868"/>
    </source>
</evidence>
<dbReference type="NCBIfam" id="NF001503">
    <property type="entry name" value="PRK00349.1"/>
    <property type="match status" value="1"/>
</dbReference>
<dbReference type="InterPro" id="IPR027417">
    <property type="entry name" value="P-loop_NTPase"/>
</dbReference>
<dbReference type="Gene3D" id="3.30.190.20">
    <property type="match status" value="1"/>
</dbReference>
<dbReference type="PANTHER" id="PTHR43152">
    <property type="entry name" value="UVRABC SYSTEM PROTEIN A"/>
    <property type="match status" value="1"/>
</dbReference>
<dbReference type="Gene3D" id="3.40.50.300">
    <property type="entry name" value="P-loop containing nucleotide triphosphate hydrolases"/>
    <property type="match status" value="3"/>
</dbReference>
<sequence length="947" mass="106237">MSREIIVKGAREHNLKNINLKLPKDSLIVITGPSGSGKSSLAFDTICAEGQRRYIESLSSYARQFLGVQDKPDVDDIEGLSPTISIEQKGISHNPRSTVGTVTEVYDYLRLLFARVGVPYCPKCGRELKRYTVDQILEYLYRNFWGQKVEILSPVVMGKKGEFKNLFVQLQKKGFLRVKVDGYVYWLEEEIVLEKNKKHDIEVLVDKLTVNDKNRSRLAESVESAIDVSKGFVQIENGDGYKVVLSDRFVCPSCEVSFPELEPRLFSFNSPFGACPDCEGLGSHQYFSVELAIDKDAPLLEGGILPWAKKNHYMLRKLKALFESMGESLEGKSFNDLREDLQRIVVYGSPVKVPMKFMERGESIDYMGRYDGLIPWLQTRWRETESESVRNELLNYRDEDICKSCNGSRLREEARSVKIHGYSIVDFVNMPVEDLLDLLQRLPLDGNQAYIGEPIIDEIKKRLSFMVDIGIGYLSLSRRSDTLSSGESQRIRLATQIGAKLSGVLYVLDEPTIGLHSRDTERLVRILKSIRDLGNTVLVVEHDRDTMKMADHIVEIGPGPGEHGGRIVAQGAPEEIMKGDSLSAGYLLGTTSGIVHSSRERKPSGWLSFSKASENNLKEIDVQVPLGVLTCITGVSGSGKSTLLHEIIYKGLKKKLDKSYKGKAGRQGDIKGWEQLRNVVLIDQSPIGRTPRSNPATYTGVFTPIRELYAQLPEARIRGYKPGRFSFNVHGGRCEACHGEGEVKISMLFMPDVYVKCEVCNGTRYNRETLEVKFKGKSISDVLEMTVSEALEFFKDVPRISNKLSVLEQAGMGYMRLGQPATTLSGGEAQRVKLAEELSKRFKGNTLYLLDEPTTGLHYSDVKKLLLLIHKLVDSGNTVIVIEHNLDFIASSDYIIDLGPEGGARGGNVVVAGPLRQILEDERSYTALYLRKYLKEIGMTNYEEREE</sequence>
<evidence type="ECO:0000256" key="2">
    <source>
        <dbReference type="ARBA" id="ARBA00022490"/>
    </source>
</evidence>
<evidence type="ECO:0000256" key="10">
    <source>
        <dbReference type="ARBA" id="ARBA00022840"/>
    </source>
</evidence>
<dbReference type="InterPro" id="IPR004602">
    <property type="entry name" value="UvrA"/>
</dbReference>
<evidence type="ECO:0000256" key="5">
    <source>
        <dbReference type="ARBA" id="ARBA00022741"/>
    </source>
</evidence>
<keyword evidence="6" id="KW-0227">DNA damage</keyword>
<dbReference type="Pfam" id="PF17755">
    <property type="entry name" value="UvrA_DNA-bind"/>
    <property type="match status" value="1"/>
</dbReference>
<comment type="subcellular location">
    <subcellularLocation>
        <location evidence="1">Cytoplasm</location>
    </subcellularLocation>
</comment>
<dbReference type="OrthoDB" id="9809851at2"/>